<evidence type="ECO:0000259" key="8">
    <source>
        <dbReference type="Pfam" id="PF01529"/>
    </source>
</evidence>
<evidence type="ECO:0000256" key="1">
    <source>
        <dbReference type="ARBA" id="ARBA00004141"/>
    </source>
</evidence>
<evidence type="ECO:0000313" key="9">
    <source>
        <dbReference type="Ensembl" id="ENSSGRP00000034365.1"/>
    </source>
</evidence>
<dbReference type="GO" id="GO:0019706">
    <property type="term" value="F:protein-cysteine S-palmitoyltransferase activity"/>
    <property type="evidence" value="ECO:0007669"/>
    <property type="project" value="UniProtKB-EC"/>
</dbReference>
<comment type="subcellular location">
    <subcellularLocation>
        <location evidence="1">Membrane</location>
        <topology evidence="1">Multi-pass membrane protein</topology>
    </subcellularLocation>
</comment>
<evidence type="ECO:0000256" key="4">
    <source>
        <dbReference type="ARBA" id="ARBA00022989"/>
    </source>
</evidence>
<name>A0A672MGD2_SINGR</name>
<dbReference type="EC" id="2.3.1.225" evidence="7"/>
<feature type="domain" description="Palmitoyltransferase DHHC" evidence="8">
    <location>
        <begin position="122"/>
        <end position="241"/>
    </location>
</feature>
<feature type="transmembrane region" description="Helical" evidence="7">
    <location>
        <begin position="16"/>
        <end position="42"/>
    </location>
</feature>
<accession>A0A672MGD2</accession>
<keyword evidence="10" id="KW-1185">Reference proteome</keyword>
<evidence type="ECO:0000256" key="7">
    <source>
        <dbReference type="RuleBase" id="RU079119"/>
    </source>
</evidence>
<keyword evidence="3 7" id="KW-0812">Transmembrane</keyword>
<dbReference type="GeneID" id="107597239"/>
<protein>
    <recommendedName>
        <fullName evidence="7">Palmitoyltransferase</fullName>
        <ecNumber evidence="7">2.3.1.225</ecNumber>
    </recommendedName>
</protein>
<keyword evidence="2 7" id="KW-0808">Transferase</keyword>
<proteinExistence type="inferred from homology"/>
<evidence type="ECO:0000256" key="2">
    <source>
        <dbReference type="ARBA" id="ARBA00022679"/>
    </source>
</evidence>
<comment type="domain">
    <text evidence="7">The DHHC domain is required for palmitoyltransferase activity.</text>
</comment>
<dbReference type="GO" id="GO:0016020">
    <property type="term" value="C:membrane"/>
    <property type="evidence" value="ECO:0007669"/>
    <property type="project" value="UniProtKB-SubCell"/>
</dbReference>
<keyword evidence="4 7" id="KW-1133">Transmembrane helix</keyword>
<dbReference type="Ensembl" id="ENSSGRT00000036886.1">
    <property type="protein sequence ID" value="ENSSGRP00000034365.1"/>
    <property type="gene ID" value="ENSSGRG00000019075.1"/>
</dbReference>
<dbReference type="KEGG" id="sgh:107597239"/>
<comment type="catalytic activity">
    <reaction evidence="7">
        <text>L-cysteinyl-[protein] + hexadecanoyl-CoA = S-hexadecanoyl-L-cysteinyl-[protein] + CoA</text>
        <dbReference type="Rhea" id="RHEA:36683"/>
        <dbReference type="Rhea" id="RHEA-COMP:10131"/>
        <dbReference type="Rhea" id="RHEA-COMP:11032"/>
        <dbReference type="ChEBI" id="CHEBI:29950"/>
        <dbReference type="ChEBI" id="CHEBI:57287"/>
        <dbReference type="ChEBI" id="CHEBI:57379"/>
        <dbReference type="ChEBI" id="CHEBI:74151"/>
        <dbReference type="EC" id="2.3.1.225"/>
    </reaction>
</comment>
<reference evidence="9" key="2">
    <citation type="submission" date="2025-09" db="UniProtKB">
        <authorList>
            <consortium name="Ensembl"/>
        </authorList>
    </citation>
    <scope>IDENTIFICATION</scope>
</reference>
<dbReference type="OrthoDB" id="9909019at2759"/>
<keyword evidence="5 7" id="KW-0472">Membrane</keyword>
<comment type="similarity">
    <text evidence="7">Belongs to the DHHC palmitoyltransferase family.</text>
</comment>
<organism evidence="9 10">
    <name type="scientific">Sinocyclocheilus grahami</name>
    <name type="common">Dianchi golden-line fish</name>
    <name type="synonym">Barbus grahami</name>
    <dbReference type="NCBI Taxonomy" id="75366"/>
    <lineage>
        <taxon>Eukaryota</taxon>
        <taxon>Metazoa</taxon>
        <taxon>Chordata</taxon>
        <taxon>Craniata</taxon>
        <taxon>Vertebrata</taxon>
        <taxon>Euteleostomi</taxon>
        <taxon>Actinopterygii</taxon>
        <taxon>Neopterygii</taxon>
        <taxon>Teleostei</taxon>
        <taxon>Ostariophysi</taxon>
        <taxon>Cypriniformes</taxon>
        <taxon>Cyprinidae</taxon>
        <taxon>Cyprininae</taxon>
        <taxon>Sinocyclocheilus</taxon>
    </lineage>
</organism>
<evidence type="ECO:0000256" key="5">
    <source>
        <dbReference type="ARBA" id="ARBA00023136"/>
    </source>
</evidence>
<dbReference type="InterPro" id="IPR039859">
    <property type="entry name" value="PFA4/ZDH16/20/ERF2-like"/>
</dbReference>
<dbReference type="AlphaFoldDB" id="A0A672MGD2"/>
<feature type="transmembrane region" description="Helical" evidence="7">
    <location>
        <begin position="170"/>
        <end position="194"/>
    </location>
</feature>
<gene>
    <name evidence="9" type="primary">zdhhc15a</name>
</gene>
<evidence type="ECO:0000256" key="3">
    <source>
        <dbReference type="ARBA" id="ARBA00022692"/>
    </source>
</evidence>
<evidence type="ECO:0000256" key="6">
    <source>
        <dbReference type="ARBA" id="ARBA00023315"/>
    </source>
</evidence>
<dbReference type="PROSITE" id="PS50216">
    <property type="entry name" value="DHHC"/>
    <property type="match status" value="1"/>
</dbReference>
<dbReference type="Proteomes" id="UP000472262">
    <property type="component" value="Unassembled WGS sequence"/>
</dbReference>
<dbReference type="CTD" id="449833"/>
<dbReference type="PANTHER" id="PTHR12246">
    <property type="entry name" value="PALMITOYLTRANSFERASE ZDHHC16"/>
    <property type="match status" value="1"/>
</dbReference>
<dbReference type="InParanoid" id="A0A672MGD2"/>
<dbReference type="InterPro" id="IPR001594">
    <property type="entry name" value="Palmitoyltrfase_DHHC"/>
</dbReference>
<sequence length="328" mass="37349">MLLTACLRRCARLLHWIPVTIVIMVVMWSYYAYVVHFCWILLSCSTQRVVFLCLFHVCFGMFSWSFWKTLSTPPSSPSVEFQLSSDSLLYEQERGGMEKSQILLEISQKLSVHTRTAAGAIRFCHHCQLIKPDRCHHCSVCQMCVLKMDHHCPWLNNCIGFSNYKFFMLFLLYSLLYCLLIVATVTPTFIQLWLGKLFDSCVKLHVLFLTLVSAMFAVTLCFLLFFHIWLLASNKTTLEWLSVPFFVDGPASEAFDVGVRANFLRVFGKNKSLWPFPVFSSQGNGQSFPLRWQMSSHSPSVMNGNGHCAMEGSVVSPEGVSVTIAVDD</sequence>
<dbReference type="FunCoup" id="A0A672MGD2">
    <property type="interactions" value="561"/>
</dbReference>
<dbReference type="OMA" id="FYVMQRM"/>
<keyword evidence="6 7" id="KW-0012">Acyltransferase</keyword>
<dbReference type="Pfam" id="PF01529">
    <property type="entry name" value="DHHC"/>
    <property type="match status" value="1"/>
</dbReference>
<evidence type="ECO:0000313" key="10">
    <source>
        <dbReference type="Proteomes" id="UP000472262"/>
    </source>
</evidence>
<feature type="transmembrane region" description="Helical" evidence="7">
    <location>
        <begin position="206"/>
        <end position="232"/>
    </location>
</feature>
<feature type="transmembrane region" description="Helical" evidence="7">
    <location>
        <begin position="49"/>
        <end position="67"/>
    </location>
</feature>
<dbReference type="RefSeq" id="XP_016143700.1">
    <property type="nucleotide sequence ID" value="XM_016288214.1"/>
</dbReference>
<reference evidence="9" key="1">
    <citation type="submission" date="2025-08" db="UniProtKB">
        <authorList>
            <consortium name="Ensembl"/>
        </authorList>
    </citation>
    <scope>IDENTIFICATION</scope>
</reference>